<evidence type="ECO:0000259" key="2">
    <source>
        <dbReference type="Pfam" id="PF03109"/>
    </source>
</evidence>
<evidence type="ECO:0000313" key="4">
    <source>
        <dbReference type="Proteomes" id="UP000027186"/>
    </source>
</evidence>
<dbReference type="RefSeq" id="WP_038528687.1">
    <property type="nucleotide sequence ID" value="NZ_CP007793.1"/>
</dbReference>
<organism evidence="3 4">
    <name type="scientific">Azospirillum argentinense</name>
    <dbReference type="NCBI Taxonomy" id="2970906"/>
    <lineage>
        <taxon>Bacteria</taxon>
        <taxon>Pseudomonadati</taxon>
        <taxon>Pseudomonadota</taxon>
        <taxon>Alphaproteobacteria</taxon>
        <taxon>Rhodospirillales</taxon>
        <taxon>Azospirillaceae</taxon>
        <taxon>Azospirillum</taxon>
    </lineage>
</organism>
<proteinExistence type="inferred from homology"/>
<dbReference type="Pfam" id="PF03109">
    <property type="entry name" value="ABC1"/>
    <property type="match status" value="1"/>
</dbReference>
<dbReference type="InterPro" id="IPR011009">
    <property type="entry name" value="Kinase-like_dom_sf"/>
</dbReference>
<feature type="domain" description="ABC1 atypical kinase-like" evidence="2">
    <location>
        <begin position="84"/>
        <end position="323"/>
    </location>
</feature>
<keyword evidence="3" id="KW-0067">ATP-binding</keyword>
<accession>A0A060DH34</accession>
<dbReference type="InterPro" id="IPR034646">
    <property type="entry name" value="ADCK3_dom"/>
</dbReference>
<protein>
    <submittedName>
        <fullName evidence="3">ABC transporter ATP-binding protein</fullName>
    </submittedName>
</protein>
<name>A0A060DH34_9PROT</name>
<dbReference type="CDD" id="cd13970">
    <property type="entry name" value="ABC1_ADCK3"/>
    <property type="match status" value="1"/>
</dbReference>
<dbReference type="KEGG" id="abq:ABAZ39_09240"/>
<dbReference type="InterPro" id="IPR050154">
    <property type="entry name" value="UbiB_kinase"/>
</dbReference>
<gene>
    <name evidence="3" type="ORF">ABAZ39_09240</name>
</gene>
<dbReference type="PANTHER" id="PTHR10566">
    <property type="entry name" value="CHAPERONE-ACTIVITY OF BC1 COMPLEX CABC1 -RELATED"/>
    <property type="match status" value="1"/>
</dbReference>
<evidence type="ECO:0000313" key="3">
    <source>
        <dbReference type="EMBL" id="AIB12182.1"/>
    </source>
</evidence>
<dbReference type="EMBL" id="CP007793">
    <property type="protein sequence ID" value="AIB12182.1"/>
    <property type="molecule type" value="Genomic_DNA"/>
</dbReference>
<dbReference type="Proteomes" id="UP000027186">
    <property type="component" value="Chromosome"/>
</dbReference>
<sequence>MPNTDENRLGGRIARYARVGTAVGGLAARFAGERVLGIPLERDRHAAELRAALGGLKGPLMKVAQLLSTIPDALPREYVQELSQLQADAPSMGWPFVKRRMASELGPAWHKRFRHFEQTAAAAASLGQVHRAVGLDGQTLACKLQYPDMASAVEADLRQLGLIFAIFERTDSAISTKQIQAEIGARLREELDYEREAKHARLYRAMLADTPGVHVPTVVPDLSTRRLLTLEWVEGRKILDFVKDHPDARDALAMNMFRAWYVPFYGYGIIHGDPHLGNYTVRPDRGINLLDFGCVRVFPARFVKGVIDLYDALQTDNQDKAVEAYRTWGFGNPTKELVDVLNIWARFVYAPIMDDRSRRIEETNSGHYGRETAAKVHAELRRVGGVEVPREFVFMDRAAIGLGSVFLHLQAEVNWYRLFQEMIQGFDVDVLHARQTAALTAQSLPLPE</sequence>
<evidence type="ECO:0000256" key="1">
    <source>
        <dbReference type="ARBA" id="ARBA00009670"/>
    </source>
</evidence>
<comment type="similarity">
    <text evidence="1">Belongs to the protein kinase superfamily. ADCK protein kinase family.</text>
</comment>
<keyword evidence="3" id="KW-0547">Nucleotide-binding</keyword>
<dbReference type="PANTHER" id="PTHR10566:SF113">
    <property type="entry name" value="PROTEIN ACTIVITY OF BC1 COMPLEX KINASE 7, CHLOROPLASTIC"/>
    <property type="match status" value="1"/>
</dbReference>
<dbReference type="AlphaFoldDB" id="A0A060DH34"/>
<dbReference type="SUPFAM" id="SSF56112">
    <property type="entry name" value="Protein kinase-like (PK-like)"/>
    <property type="match status" value="1"/>
</dbReference>
<reference evidence="3 4" key="1">
    <citation type="journal article" date="2014" name="Genome Announc.">
        <title>Complete Genome Sequence of the Model Rhizosphere Strain Azospirillum brasilense Az39, Successfully Applied in Agriculture.</title>
        <authorList>
            <person name="Rivera D."/>
            <person name="Revale S."/>
            <person name="Molina R."/>
            <person name="Gualpa J."/>
            <person name="Puente M."/>
            <person name="Maroniche G."/>
            <person name="Paris G."/>
            <person name="Baker D."/>
            <person name="Clavijo B."/>
            <person name="McLay K."/>
            <person name="Spaepen S."/>
            <person name="Perticari A."/>
            <person name="Vazquez M."/>
            <person name="Wisniewski-Dye F."/>
            <person name="Watkins C."/>
            <person name="Martinez-Abarca F."/>
            <person name="Vanderleyden J."/>
            <person name="Cassan F."/>
        </authorList>
    </citation>
    <scope>NUCLEOTIDE SEQUENCE [LARGE SCALE GENOMIC DNA]</scope>
    <source>
        <strain evidence="3 4">Az39</strain>
    </source>
</reference>
<dbReference type="GO" id="GO:0005524">
    <property type="term" value="F:ATP binding"/>
    <property type="evidence" value="ECO:0007669"/>
    <property type="project" value="UniProtKB-KW"/>
</dbReference>
<dbReference type="InterPro" id="IPR004147">
    <property type="entry name" value="ABC1_dom"/>
</dbReference>